<evidence type="ECO:0000313" key="16">
    <source>
        <dbReference type="RefSeq" id="NP_001268882.1"/>
    </source>
</evidence>
<evidence type="ECO:0000256" key="2">
    <source>
        <dbReference type="ARBA" id="ARBA00009500"/>
    </source>
</evidence>
<evidence type="ECO:0000256" key="11">
    <source>
        <dbReference type="ARBA" id="ARBA00043180"/>
    </source>
</evidence>
<dbReference type="PANTHER" id="PTHR11461:SF34">
    <property type="entry name" value="CORTICOSTEROID-BINDING GLOBULIN"/>
    <property type="match status" value="1"/>
</dbReference>
<evidence type="ECO:0000256" key="7">
    <source>
        <dbReference type="ARBA" id="ARBA00023180"/>
    </source>
</evidence>
<dbReference type="PROSITE" id="PS00284">
    <property type="entry name" value="SERPIN"/>
    <property type="match status" value="1"/>
</dbReference>
<keyword evidence="15" id="KW-1185">Reference proteome</keyword>
<feature type="chain" id="PRO_5010547798" description="Corticosteroid-binding globulin" evidence="13">
    <location>
        <begin position="25"/>
        <end position="404"/>
    </location>
</feature>
<dbReference type="SUPFAM" id="SSF56574">
    <property type="entry name" value="Serpins"/>
    <property type="match status" value="1"/>
</dbReference>
<comment type="similarity">
    <text evidence="2 12">Belongs to the serpin family.</text>
</comment>
<keyword evidence="3" id="KW-0813">Transport</keyword>
<keyword evidence="4" id="KW-0964">Secreted</keyword>
<dbReference type="RefSeq" id="NP_001268882.1">
    <property type="nucleotide sequence ID" value="NM_001281953.1"/>
</dbReference>
<keyword evidence="6" id="KW-0446">Lipid-binding</keyword>
<dbReference type="GO" id="GO:0004867">
    <property type="term" value="F:serine-type endopeptidase inhibitor activity"/>
    <property type="evidence" value="ECO:0007669"/>
    <property type="project" value="InterPro"/>
</dbReference>
<dbReference type="Proteomes" id="UP000886700">
    <property type="component" value="Unplaced"/>
</dbReference>
<evidence type="ECO:0000256" key="3">
    <source>
        <dbReference type="ARBA" id="ARBA00022448"/>
    </source>
</evidence>
<evidence type="ECO:0000259" key="14">
    <source>
        <dbReference type="SMART" id="SM00093"/>
    </source>
</evidence>
<keyword evidence="13 16" id="KW-0732">Signal</keyword>
<sequence precursor="true">MAWSTRTMMSLALYTCFLWLLTSGLKTVQSLHDSHRGLAPTNVDFAFNMYRHLSTLDPHKNILISPVSVSMALAMMSLVAVGSKKNQFFQDVGFNLTEISKEEIYQSFEKLSHLLSKADSSLEMRMGNTMFLDQSLNMRDSFLTDIEHYHESEALTTDFKDGADAREHINRHVETKTQGEITHVFSDQDSPAPLTLVNYNVLKGMWELPISPENTRDEDFHVSENSTVRVPMMFQSGVIGYLHDSEIPCQLVQMQYLKNGTTFFILPDEGQMDAVTAALHRDTVERWDKLLTKRLVNLYIPRVYMSGTYNLEDVLEGMGITGLFTNQTDFLDISQDPPQKASKIVHKVMLQLDEKDEPPVTTTEAPPQTTSEPLTLTFNKPFIIMMFDSFTWSSLLLGKIMNPA</sequence>
<dbReference type="InterPro" id="IPR036186">
    <property type="entry name" value="Serpin_sf"/>
</dbReference>
<organism evidence="15 16">
    <name type="scientific">Mesocricetus auratus</name>
    <name type="common">Golden hamster</name>
    <dbReference type="NCBI Taxonomy" id="10036"/>
    <lineage>
        <taxon>Eukaryota</taxon>
        <taxon>Metazoa</taxon>
        <taxon>Chordata</taxon>
        <taxon>Craniata</taxon>
        <taxon>Vertebrata</taxon>
        <taxon>Euteleostomi</taxon>
        <taxon>Mammalia</taxon>
        <taxon>Eutheria</taxon>
        <taxon>Euarchontoglires</taxon>
        <taxon>Glires</taxon>
        <taxon>Rodentia</taxon>
        <taxon>Myomorpha</taxon>
        <taxon>Muroidea</taxon>
        <taxon>Cricetidae</taxon>
        <taxon>Cricetinae</taxon>
        <taxon>Mesocricetus</taxon>
    </lineage>
</organism>
<dbReference type="SMR" id="A0A1U7Q9B1"/>
<dbReference type="SMART" id="SM00093">
    <property type="entry name" value="SERPIN"/>
    <property type="match status" value="1"/>
</dbReference>
<dbReference type="InterPro" id="IPR023795">
    <property type="entry name" value="Serpin_CS"/>
</dbReference>
<evidence type="ECO:0000256" key="8">
    <source>
        <dbReference type="ARBA" id="ARBA00037222"/>
    </source>
</evidence>
<keyword evidence="7" id="KW-0325">Glycoprotein</keyword>
<evidence type="ECO:0000256" key="10">
    <source>
        <dbReference type="ARBA" id="ARBA00041777"/>
    </source>
</evidence>
<gene>
    <name evidence="16" type="primary">Serpina6</name>
    <name evidence="16" type="synonym">CBG</name>
</gene>
<evidence type="ECO:0000256" key="6">
    <source>
        <dbReference type="ARBA" id="ARBA00023121"/>
    </source>
</evidence>
<evidence type="ECO:0000256" key="12">
    <source>
        <dbReference type="RuleBase" id="RU000411"/>
    </source>
</evidence>
<feature type="chain" id="PRO_5009993622" description="Corticosteroid-binding globulin" evidence="16">
    <location>
        <begin position="31"/>
        <end position="404"/>
    </location>
</feature>
<dbReference type="OrthoDB" id="671595at2759"/>
<feature type="signal peptide" evidence="16">
    <location>
        <begin position="1"/>
        <end position="30"/>
    </location>
</feature>
<evidence type="ECO:0000256" key="9">
    <source>
        <dbReference type="ARBA" id="ARBA00039186"/>
    </source>
</evidence>
<reference evidence="16" key="1">
    <citation type="submission" date="2017-03" db="UniProtKB">
        <authorList>
            <consortium name="RefSeq"/>
        </authorList>
    </citation>
    <scope>IDENTIFICATION</scope>
</reference>
<evidence type="ECO:0000256" key="5">
    <source>
        <dbReference type="ARBA" id="ARBA00022665"/>
    </source>
</evidence>
<dbReference type="GO" id="GO:0005496">
    <property type="term" value="F:steroid binding"/>
    <property type="evidence" value="ECO:0007669"/>
    <property type="project" value="UniProtKB-KW"/>
</dbReference>
<dbReference type="InterPro" id="IPR042185">
    <property type="entry name" value="Serpin_sf_2"/>
</dbReference>
<proteinExistence type="inferred from homology"/>
<protein>
    <recommendedName>
        <fullName evidence="9">Corticosteroid-binding globulin</fullName>
    </recommendedName>
    <alternativeName>
        <fullName evidence="11">Serpin A6</fullName>
    </alternativeName>
    <alternativeName>
        <fullName evidence="10">Transcortin</fullName>
    </alternativeName>
</protein>
<dbReference type="Gene3D" id="2.30.39.10">
    <property type="entry name" value="Alpha-1-antitrypsin, domain 1"/>
    <property type="match status" value="1"/>
</dbReference>
<dbReference type="InterPro" id="IPR042178">
    <property type="entry name" value="Serpin_sf_1"/>
</dbReference>
<comment type="subcellular location">
    <subcellularLocation>
        <location evidence="1">Secreted</location>
    </subcellularLocation>
</comment>
<name>A0A1U7Q9B1_MESAU</name>
<dbReference type="AlphaFoldDB" id="A0A1U7Q9B1"/>
<evidence type="ECO:0000313" key="15">
    <source>
        <dbReference type="Proteomes" id="UP000886700"/>
    </source>
</evidence>
<comment type="function">
    <text evidence="8">Major transport protein for glucocorticoids and progestins in the blood of almost all vertebrate species.</text>
</comment>
<dbReference type="CDD" id="cd19554">
    <property type="entry name" value="serpinA6_CBG"/>
    <property type="match status" value="1"/>
</dbReference>
<dbReference type="InterPro" id="IPR000215">
    <property type="entry name" value="Serpin_fam"/>
</dbReference>
<dbReference type="FunFam" id="2.30.39.10:FF:000002">
    <property type="entry name" value="Serpin family D member 1"/>
    <property type="match status" value="1"/>
</dbReference>
<dbReference type="Pfam" id="PF00079">
    <property type="entry name" value="Serpin"/>
    <property type="match status" value="1"/>
</dbReference>
<dbReference type="PANTHER" id="PTHR11461">
    <property type="entry name" value="SERINE PROTEASE INHIBITOR, SERPIN"/>
    <property type="match status" value="1"/>
</dbReference>
<evidence type="ECO:0000256" key="4">
    <source>
        <dbReference type="ARBA" id="ARBA00022525"/>
    </source>
</evidence>
<dbReference type="GeneID" id="101838201"/>
<dbReference type="KEGG" id="maua:101838201"/>
<dbReference type="Gene3D" id="3.30.497.10">
    <property type="entry name" value="Antithrombin, subunit I, domain 2"/>
    <property type="match status" value="1"/>
</dbReference>
<evidence type="ECO:0000256" key="13">
    <source>
        <dbReference type="SAM" id="SignalP"/>
    </source>
</evidence>
<accession>A0A1U7Q9B1</accession>
<dbReference type="GO" id="GO:0005615">
    <property type="term" value="C:extracellular space"/>
    <property type="evidence" value="ECO:0007669"/>
    <property type="project" value="InterPro"/>
</dbReference>
<dbReference type="FunFam" id="3.30.497.10:FF:000001">
    <property type="entry name" value="Serine protease inhibitor"/>
    <property type="match status" value="1"/>
</dbReference>
<dbReference type="InterPro" id="IPR023796">
    <property type="entry name" value="Serpin_dom"/>
</dbReference>
<evidence type="ECO:0000256" key="1">
    <source>
        <dbReference type="ARBA" id="ARBA00004613"/>
    </source>
</evidence>
<feature type="domain" description="Serpin" evidence="14">
    <location>
        <begin position="47"/>
        <end position="403"/>
    </location>
</feature>
<keyword evidence="5" id="KW-0754">Steroid-binding</keyword>
<dbReference type="CTD" id="866"/>
<feature type="signal peptide" evidence="13">
    <location>
        <begin position="1"/>
        <end position="24"/>
    </location>
</feature>